<keyword evidence="5 6" id="KW-0472">Membrane</keyword>
<keyword evidence="3 6" id="KW-0812">Transmembrane</keyword>
<evidence type="ECO:0000256" key="5">
    <source>
        <dbReference type="ARBA" id="ARBA00023136"/>
    </source>
</evidence>
<dbReference type="Proteomes" id="UP000251717">
    <property type="component" value="Unassembled WGS sequence"/>
</dbReference>
<accession>A0A315YBS9</accession>
<keyword evidence="8" id="KW-0012">Acyltransferase</keyword>
<feature type="transmembrane region" description="Helical" evidence="6">
    <location>
        <begin position="147"/>
        <end position="164"/>
    </location>
</feature>
<proteinExistence type="predicted"/>
<feature type="transmembrane region" description="Helical" evidence="6">
    <location>
        <begin position="170"/>
        <end position="191"/>
    </location>
</feature>
<keyword evidence="2" id="KW-1003">Cell membrane</keyword>
<name>A0A315YBS9_9EURY</name>
<evidence type="ECO:0000256" key="1">
    <source>
        <dbReference type="ARBA" id="ARBA00004651"/>
    </source>
</evidence>
<dbReference type="EMBL" id="MZGS01000014">
    <property type="protein sequence ID" value="PWB88072.1"/>
    <property type="molecule type" value="Genomic_DNA"/>
</dbReference>
<evidence type="ECO:0000256" key="4">
    <source>
        <dbReference type="ARBA" id="ARBA00022989"/>
    </source>
</evidence>
<evidence type="ECO:0000256" key="2">
    <source>
        <dbReference type="ARBA" id="ARBA00022475"/>
    </source>
</evidence>
<evidence type="ECO:0000313" key="9">
    <source>
        <dbReference type="Proteomes" id="UP000251717"/>
    </source>
</evidence>
<dbReference type="OrthoDB" id="77584at2157"/>
<gene>
    <name evidence="8" type="ORF">MBBTH_02160</name>
</gene>
<feature type="transmembrane region" description="Helical" evidence="6">
    <location>
        <begin position="231"/>
        <end position="249"/>
    </location>
</feature>
<feature type="domain" description="Acyltransferase 3" evidence="7">
    <location>
        <begin position="10"/>
        <end position="316"/>
    </location>
</feature>
<dbReference type="GO" id="GO:0005886">
    <property type="term" value="C:plasma membrane"/>
    <property type="evidence" value="ECO:0007669"/>
    <property type="project" value="UniProtKB-SubCell"/>
</dbReference>
<dbReference type="AlphaFoldDB" id="A0A315YBS9"/>
<keyword evidence="8" id="KW-0808">Transferase</keyword>
<dbReference type="InterPro" id="IPR002656">
    <property type="entry name" value="Acyl_transf_3_dom"/>
</dbReference>
<comment type="caution">
    <text evidence="8">The sequence shown here is derived from an EMBL/GenBank/DDBJ whole genome shotgun (WGS) entry which is preliminary data.</text>
</comment>
<organism evidence="8 9">
    <name type="scientific">Methanobrevibacter thaueri</name>
    <dbReference type="NCBI Taxonomy" id="190975"/>
    <lineage>
        <taxon>Archaea</taxon>
        <taxon>Methanobacteriati</taxon>
        <taxon>Methanobacteriota</taxon>
        <taxon>Methanomada group</taxon>
        <taxon>Methanobacteria</taxon>
        <taxon>Methanobacteriales</taxon>
        <taxon>Methanobacteriaceae</taxon>
        <taxon>Methanobrevibacter</taxon>
    </lineage>
</organism>
<evidence type="ECO:0000313" key="8">
    <source>
        <dbReference type="EMBL" id="PWB88072.1"/>
    </source>
</evidence>
<feature type="transmembrane region" description="Helical" evidence="6">
    <location>
        <begin position="12"/>
        <end position="32"/>
    </location>
</feature>
<feature type="transmembrane region" description="Helical" evidence="6">
    <location>
        <begin position="300"/>
        <end position="320"/>
    </location>
</feature>
<dbReference type="GO" id="GO:0016413">
    <property type="term" value="F:O-acetyltransferase activity"/>
    <property type="evidence" value="ECO:0007669"/>
    <property type="project" value="TreeGrafter"/>
</dbReference>
<comment type="subcellular location">
    <subcellularLocation>
        <location evidence="1">Cell membrane</location>
        <topology evidence="1">Multi-pass membrane protein</topology>
    </subcellularLocation>
</comment>
<feature type="transmembrane region" description="Helical" evidence="6">
    <location>
        <begin position="269"/>
        <end position="288"/>
    </location>
</feature>
<feature type="transmembrane region" description="Helical" evidence="6">
    <location>
        <begin position="203"/>
        <end position="225"/>
    </location>
</feature>
<protein>
    <submittedName>
        <fullName evidence="8">Acyltransferase family protein</fullName>
    </submittedName>
</protein>
<dbReference type="GO" id="GO:0009246">
    <property type="term" value="P:enterobacterial common antigen biosynthetic process"/>
    <property type="evidence" value="ECO:0007669"/>
    <property type="project" value="TreeGrafter"/>
</dbReference>
<reference evidence="8 9" key="1">
    <citation type="submission" date="2017-03" db="EMBL/GenBank/DDBJ databases">
        <title>Genome sequence of Methanobrevibacter thaueri.</title>
        <authorList>
            <person name="Poehlein A."/>
            <person name="Seedorf H."/>
            <person name="Daniel R."/>
        </authorList>
    </citation>
    <scope>NUCLEOTIDE SEQUENCE [LARGE SCALE GENOMIC DNA]</scope>
    <source>
        <strain evidence="8 9">DSM 11995</strain>
    </source>
</reference>
<sequence>MKTKKERIFYYDVLRAFAIIAVIICHVDMFFGPLTSQTQVIAQMTFHDIGRIGVPIFLMISGALLLNRDYPDLGQFLKKRFARIIYPFIFWIILILGQLYLYQYNSTHLWKVFIGEPSITWYFWTLIGIYLFIPVINAFIQAYGEKGIRYFLAIWFITMILRTFNSYPLWQYFDLNMFAGYIGYPILGYWLSTKKFSMSDAKVCFIGLVTLLISLSVFVYLNYIGSDWIGLIYQNIPIIFMGSGLFLFVKYLDKLHKFDSIKNNFIGKAILSLSVCSYGMYFSHVIVVKFLSYHNPHSHLMFPVMFALTIFLSWLLPYIFSKIPYVKTVSGV</sequence>
<keyword evidence="4 6" id="KW-1133">Transmembrane helix</keyword>
<evidence type="ECO:0000259" key="7">
    <source>
        <dbReference type="Pfam" id="PF01757"/>
    </source>
</evidence>
<dbReference type="Pfam" id="PF01757">
    <property type="entry name" value="Acyl_transf_3"/>
    <property type="match status" value="1"/>
</dbReference>
<dbReference type="RefSeq" id="WP_116591208.1">
    <property type="nucleotide sequence ID" value="NZ_MZGS01000014.1"/>
</dbReference>
<dbReference type="PANTHER" id="PTHR40074:SF2">
    <property type="entry name" value="O-ACETYLTRANSFERASE WECH"/>
    <property type="match status" value="1"/>
</dbReference>
<dbReference type="PANTHER" id="PTHR40074">
    <property type="entry name" value="O-ACETYLTRANSFERASE WECH"/>
    <property type="match status" value="1"/>
</dbReference>
<feature type="transmembrane region" description="Helical" evidence="6">
    <location>
        <begin position="121"/>
        <end position="140"/>
    </location>
</feature>
<feature type="transmembrane region" description="Helical" evidence="6">
    <location>
        <begin position="81"/>
        <end position="101"/>
    </location>
</feature>
<keyword evidence="9" id="KW-1185">Reference proteome</keyword>
<evidence type="ECO:0000256" key="6">
    <source>
        <dbReference type="SAM" id="Phobius"/>
    </source>
</evidence>
<feature type="transmembrane region" description="Helical" evidence="6">
    <location>
        <begin position="52"/>
        <end position="69"/>
    </location>
</feature>
<evidence type="ECO:0000256" key="3">
    <source>
        <dbReference type="ARBA" id="ARBA00022692"/>
    </source>
</evidence>